<dbReference type="PROSITE" id="PS01117">
    <property type="entry name" value="HTH_MARR_1"/>
    <property type="match status" value="1"/>
</dbReference>
<dbReference type="Pfam" id="PF01047">
    <property type="entry name" value="MarR"/>
    <property type="match status" value="1"/>
</dbReference>
<dbReference type="SMART" id="SM00347">
    <property type="entry name" value="HTH_MARR"/>
    <property type="match status" value="1"/>
</dbReference>
<accession>A0ABR8S2T0</accession>
<dbReference type="PRINTS" id="PR00598">
    <property type="entry name" value="HTHMARR"/>
</dbReference>
<proteinExistence type="predicted"/>
<gene>
    <name evidence="6" type="ORF">H9651_09000</name>
</gene>
<evidence type="ECO:0000259" key="5">
    <source>
        <dbReference type="PROSITE" id="PS50995"/>
    </source>
</evidence>
<dbReference type="InterPro" id="IPR023187">
    <property type="entry name" value="Tscrpt_reg_MarR-type_CS"/>
</dbReference>
<reference evidence="6 7" key="1">
    <citation type="submission" date="2020-08" db="EMBL/GenBank/DDBJ databases">
        <title>A Genomic Blueprint of the Chicken Gut Microbiome.</title>
        <authorList>
            <person name="Gilroy R."/>
            <person name="Ravi A."/>
            <person name="Getino M."/>
            <person name="Pursley I."/>
            <person name="Horton D.L."/>
            <person name="Alikhan N.-F."/>
            <person name="Baker D."/>
            <person name="Gharbi K."/>
            <person name="Hall N."/>
            <person name="Watson M."/>
            <person name="Adriaenssens E.M."/>
            <person name="Foster-Nyarko E."/>
            <person name="Jarju S."/>
            <person name="Secka A."/>
            <person name="Antonio M."/>
            <person name="Oren A."/>
            <person name="Chaudhuri R."/>
            <person name="La Ragione R.M."/>
            <person name="Hildebrand F."/>
            <person name="Pallen M.J."/>
        </authorList>
    </citation>
    <scope>NUCLEOTIDE SEQUENCE [LARGE SCALE GENOMIC DNA]</scope>
    <source>
        <strain evidence="6 7">Sa4CUA7</strain>
    </source>
</reference>
<evidence type="ECO:0000313" key="7">
    <source>
        <dbReference type="Proteomes" id="UP000648352"/>
    </source>
</evidence>
<dbReference type="PANTHER" id="PTHR33164:SF43">
    <property type="entry name" value="HTH-TYPE TRANSCRIPTIONAL REPRESSOR YETL"/>
    <property type="match status" value="1"/>
</dbReference>
<protein>
    <submittedName>
        <fullName evidence="6">MarR family transcriptional regulator</fullName>
    </submittedName>
</protein>
<dbReference type="SUPFAM" id="SSF46785">
    <property type="entry name" value="Winged helix' DNA-binding domain"/>
    <property type="match status" value="1"/>
</dbReference>
<keyword evidence="1" id="KW-0805">Transcription regulation</keyword>
<feature type="compositionally biased region" description="Basic and acidic residues" evidence="4">
    <location>
        <begin position="1"/>
        <end position="15"/>
    </location>
</feature>
<sequence>MPQNVVRREGEHLHAEPPATPSGRRLSEAIVRWRRSERMQAQRAQERAGLSSLDLTALRLLVQGYRDQRDLSPKDLLGMLATSSATVTNVVERLVSRGLIQRVQHPRDRRAHYLVPTPDALSLLDQAHGAHHAAVVEVIDDLTPEQAVAATEVIARITERLDALDSGAGGAGVR</sequence>
<dbReference type="Gene3D" id="1.10.10.10">
    <property type="entry name" value="Winged helix-like DNA-binding domain superfamily/Winged helix DNA-binding domain"/>
    <property type="match status" value="1"/>
</dbReference>
<evidence type="ECO:0000256" key="1">
    <source>
        <dbReference type="ARBA" id="ARBA00023015"/>
    </source>
</evidence>
<feature type="region of interest" description="Disordered" evidence="4">
    <location>
        <begin position="1"/>
        <end position="24"/>
    </location>
</feature>
<dbReference type="PANTHER" id="PTHR33164">
    <property type="entry name" value="TRANSCRIPTIONAL REGULATOR, MARR FAMILY"/>
    <property type="match status" value="1"/>
</dbReference>
<dbReference type="EMBL" id="JACSQP010000004">
    <property type="protein sequence ID" value="MBD7957775.1"/>
    <property type="molecule type" value="Genomic_DNA"/>
</dbReference>
<dbReference type="InterPro" id="IPR039422">
    <property type="entry name" value="MarR/SlyA-like"/>
</dbReference>
<evidence type="ECO:0000256" key="3">
    <source>
        <dbReference type="ARBA" id="ARBA00023163"/>
    </source>
</evidence>
<evidence type="ECO:0000256" key="4">
    <source>
        <dbReference type="SAM" id="MobiDB-lite"/>
    </source>
</evidence>
<feature type="domain" description="HTH marR-type" evidence="5">
    <location>
        <begin position="23"/>
        <end position="159"/>
    </location>
</feature>
<keyword evidence="7" id="KW-1185">Reference proteome</keyword>
<dbReference type="RefSeq" id="WP_191718936.1">
    <property type="nucleotide sequence ID" value="NZ_JACSQP010000004.1"/>
</dbReference>
<comment type="caution">
    <text evidence="6">The sequence shown here is derived from an EMBL/GenBank/DDBJ whole genome shotgun (WGS) entry which is preliminary data.</text>
</comment>
<organism evidence="6 7">
    <name type="scientific">Microbacterium pullorum</name>
    <dbReference type="NCBI Taxonomy" id="2762236"/>
    <lineage>
        <taxon>Bacteria</taxon>
        <taxon>Bacillati</taxon>
        <taxon>Actinomycetota</taxon>
        <taxon>Actinomycetes</taxon>
        <taxon>Micrococcales</taxon>
        <taxon>Microbacteriaceae</taxon>
        <taxon>Microbacterium</taxon>
    </lineage>
</organism>
<dbReference type="Proteomes" id="UP000648352">
    <property type="component" value="Unassembled WGS sequence"/>
</dbReference>
<name>A0ABR8S2T0_9MICO</name>
<dbReference type="PROSITE" id="PS50995">
    <property type="entry name" value="HTH_MARR_2"/>
    <property type="match status" value="1"/>
</dbReference>
<evidence type="ECO:0000313" key="6">
    <source>
        <dbReference type="EMBL" id="MBD7957775.1"/>
    </source>
</evidence>
<dbReference type="InterPro" id="IPR000835">
    <property type="entry name" value="HTH_MarR-typ"/>
</dbReference>
<keyword evidence="2" id="KW-0238">DNA-binding</keyword>
<evidence type="ECO:0000256" key="2">
    <source>
        <dbReference type="ARBA" id="ARBA00023125"/>
    </source>
</evidence>
<keyword evidence="3" id="KW-0804">Transcription</keyword>
<dbReference type="InterPro" id="IPR036388">
    <property type="entry name" value="WH-like_DNA-bd_sf"/>
</dbReference>
<dbReference type="InterPro" id="IPR036390">
    <property type="entry name" value="WH_DNA-bd_sf"/>
</dbReference>